<gene>
    <name evidence="2" type="ORF">SBRY_10877</name>
</gene>
<protein>
    <submittedName>
        <fullName evidence="2">Uncharacterized protein</fullName>
    </submittedName>
</protein>
<accession>A0A9W4GXV4</accession>
<dbReference type="EMBL" id="CAJVAX010000001">
    <property type="protein sequence ID" value="CAG7605951.1"/>
    <property type="molecule type" value="Genomic_DNA"/>
</dbReference>
<proteinExistence type="predicted"/>
<feature type="region of interest" description="Disordered" evidence="1">
    <location>
        <begin position="1"/>
        <end position="83"/>
    </location>
</feature>
<keyword evidence="3" id="KW-1185">Reference proteome</keyword>
<organism evidence="2 3">
    <name type="scientific">Actinacidiphila bryophytorum</name>
    <dbReference type="NCBI Taxonomy" id="1436133"/>
    <lineage>
        <taxon>Bacteria</taxon>
        <taxon>Bacillati</taxon>
        <taxon>Actinomycetota</taxon>
        <taxon>Actinomycetes</taxon>
        <taxon>Kitasatosporales</taxon>
        <taxon>Streptomycetaceae</taxon>
        <taxon>Actinacidiphila</taxon>
    </lineage>
</organism>
<dbReference type="AlphaFoldDB" id="A0A9W4GXV4"/>
<sequence>MPLEPAARRVGWQRIGVPAAARTPHHEPRISDRHPPTLGTRTLPQPPPARCSRRHPGTAMTHVPPQDVSPRRRDGPPQPTARGISSWRSFVQLRTPEAWKGGRPWSTPCRYNVTCCMRPCPRWRPSRGPRCGSMRGSADYASYPGRYSRCPCGAQTRLVADLMSAEGLDSWWHPRAAPDFPWKGAPYDWSFHEPTQLRLGRDGFQALFGCTADPGHPLITYIE</sequence>
<reference evidence="2" key="1">
    <citation type="submission" date="2021-06" db="EMBL/GenBank/DDBJ databases">
        <authorList>
            <person name="Arsene-Ploetze F."/>
        </authorList>
    </citation>
    <scope>NUCLEOTIDE SEQUENCE</scope>
    <source>
        <strain evidence="2">SBRY1</strain>
    </source>
</reference>
<evidence type="ECO:0000313" key="2">
    <source>
        <dbReference type="EMBL" id="CAG7605951.1"/>
    </source>
</evidence>
<dbReference type="Proteomes" id="UP001153328">
    <property type="component" value="Unassembled WGS sequence"/>
</dbReference>
<name>A0A9W4GXV4_9ACTN</name>
<evidence type="ECO:0000313" key="3">
    <source>
        <dbReference type="Proteomes" id="UP001153328"/>
    </source>
</evidence>
<comment type="caution">
    <text evidence="2">The sequence shown here is derived from an EMBL/GenBank/DDBJ whole genome shotgun (WGS) entry which is preliminary data.</text>
</comment>
<evidence type="ECO:0000256" key="1">
    <source>
        <dbReference type="SAM" id="MobiDB-lite"/>
    </source>
</evidence>
<feature type="compositionally biased region" description="Basic and acidic residues" evidence="1">
    <location>
        <begin position="24"/>
        <end position="35"/>
    </location>
</feature>